<accession>A0A9P0WZZ7</accession>
<protein>
    <submittedName>
        <fullName evidence="2">Uncharacterized protein</fullName>
    </submittedName>
</protein>
<feature type="region of interest" description="Disordered" evidence="1">
    <location>
        <begin position="67"/>
        <end position="110"/>
    </location>
</feature>
<name>A0A9P0WZZ7_PIEBR</name>
<evidence type="ECO:0000313" key="2">
    <source>
        <dbReference type="EMBL" id="CAH3913800.1"/>
    </source>
</evidence>
<evidence type="ECO:0000256" key="1">
    <source>
        <dbReference type="SAM" id="MobiDB-lite"/>
    </source>
</evidence>
<evidence type="ECO:0000313" key="3">
    <source>
        <dbReference type="Proteomes" id="UP001152562"/>
    </source>
</evidence>
<reference evidence="2" key="1">
    <citation type="submission" date="2022-05" db="EMBL/GenBank/DDBJ databases">
        <authorList>
            <person name="Okamura Y."/>
        </authorList>
    </citation>
    <scope>NUCLEOTIDE SEQUENCE</scope>
</reference>
<organism evidence="2 3">
    <name type="scientific">Pieris brassicae</name>
    <name type="common">White butterfly</name>
    <name type="synonym">Large white butterfly</name>
    <dbReference type="NCBI Taxonomy" id="7116"/>
    <lineage>
        <taxon>Eukaryota</taxon>
        <taxon>Metazoa</taxon>
        <taxon>Ecdysozoa</taxon>
        <taxon>Arthropoda</taxon>
        <taxon>Hexapoda</taxon>
        <taxon>Insecta</taxon>
        <taxon>Pterygota</taxon>
        <taxon>Neoptera</taxon>
        <taxon>Endopterygota</taxon>
        <taxon>Lepidoptera</taxon>
        <taxon>Glossata</taxon>
        <taxon>Ditrysia</taxon>
        <taxon>Papilionoidea</taxon>
        <taxon>Pieridae</taxon>
        <taxon>Pierinae</taxon>
        <taxon>Pieris</taxon>
    </lineage>
</organism>
<gene>
    <name evidence="2" type="ORF">PIBRA_LOCUS1010</name>
</gene>
<keyword evidence="3" id="KW-1185">Reference proteome</keyword>
<dbReference type="Proteomes" id="UP001152562">
    <property type="component" value="Unassembled WGS sequence"/>
</dbReference>
<dbReference type="AlphaFoldDB" id="A0A9P0WZZ7"/>
<comment type="caution">
    <text evidence="2">The sequence shown here is derived from an EMBL/GenBank/DDBJ whole genome shotgun (WGS) entry which is preliminary data.</text>
</comment>
<sequence length="110" mass="12471">MLSKRYDKRLVTKHNPAKTPLFEVKLKAIFHRALLNSQIGGYNINIWKHPVARVRAALRQEVVERGAPIPQTQPATARGACALRTSDPRPTAQREKQPYTPPPHKKTCQN</sequence>
<dbReference type="EMBL" id="CALOZG010000001">
    <property type="protein sequence ID" value="CAH3913800.1"/>
    <property type="molecule type" value="Genomic_DNA"/>
</dbReference>
<proteinExistence type="predicted"/>